<feature type="domain" description="DUF4365" evidence="1">
    <location>
        <begin position="81"/>
        <end position="214"/>
    </location>
</feature>
<accession>A0AAU8KI42</accession>
<dbReference type="Pfam" id="PF14280">
    <property type="entry name" value="DUF4365"/>
    <property type="match status" value="1"/>
</dbReference>
<protein>
    <submittedName>
        <fullName evidence="2">DUF4365 domain-containing protein</fullName>
    </submittedName>
</protein>
<gene>
    <name evidence="2" type="ORF">R1Y80_17520</name>
</gene>
<evidence type="ECO:0000313" key="2">
    <source>
        <dbReference type="EMBL" id="XCN15326.1"/>
    </source>
</evidence>
<dbReference type="EMBL" id="CP136798">
    <property type="protein sequence ID" value="XCN15326.1"/>
    <property type="molecule type" value="Genomic_DNA"/>
</dbReference>
<organism evidence="2">
    <name type="scientific">Streptomyces sp. JL1001</name>
    <dbReference type="NCBI Taxonomy" id="3078227"/>
    <lineage>
        <taxon>Bacteria</taxon>
        <taxon>Bacillati</taxon>
        <taxon>Actinomycetota</taxon>
        <taxon>Actinomycetes</taxon>
        <taxon>Kitasatosporales</taxon>
        <taxon>Streptomycetaceae</taxon>
        <taxon>Streptomyces</taxon>
    </lineage>
</organism>
<dbReference type="RefSeq" id="WP_354597414.1">
    <property type="nucleotide sequence ID" value="NZ_CP136798.1"/>
</dbReference>
<reference evidence="2" key="1">
    <citation type="submission" date="2023-10" db="EMBL/GenBank/DDBJ databases">
        <title>Complete genome sequence of Streptomyces sp. JL1001.</title>
        <authorList>
            <person name="Jiang L."/>
        </authorList>
    </citation>
    <scope>NUCLEOTIDE SEQUENCE</scope>
    <source>
        <strain evidence="2">JL1001</strain>
    </source>
</reference>
<evidence type="ECO:0000259" key="1">
    <source>
        <dbReference type="Pfam" id="PF14280"/>
    </source>
</evidence>
<proteinExistence type="predicted"/>
<name>A0AAU8KI42_9ACTN</name>
<dbReference type="InterPro" id="IPR025375">
    <property type="entry name" value="DUF4365"/>
</dbReference>
<dbReference type="AlphaFoldDB" id="A0AAU8KI42"/>
<sequence length="225" mass="24829">MRTAQRVTTSLEPRAARSTLLALQPRCADRCRSKTMVSAGVKLWAAARGNRVVLNSEVWQGHFAEGLVWALSCAAGLNPGKRVLDVDGVDIQIGFPGRSGTMRSPFIEAQVKSCSNPSYVGNSFSYSIPVHNYNDLIGQVGVELATRRYLFLVHTPAVKSEYVISTESSSDFHHAIYWVDIMDHEPIDPETQSWKSVHVPKSNLLTMESLTRLVKGDLVEGRSAE</sequence>